<dbReference type="GO" id="GO:0016887">
    <property type="term" value="F:ATP hydrolysis activity"/>
    <property type="evidence" value="ECO:0007669"/>
    <property type="project" value="InterPro"/>
</dbReference>
<evidence type="ECO:0000313" key="4">
    <source>
        <dbReference type="EMBL" id="OQR85435.1"/>
    </source>
</evidence>
<dbReference type="AlphaFoldDB" id="A0A1V9YI79"/>
<feature type="domain" description="ABC transporter" evidence="3">
    <location>
        <begin position="248"/>
        <end position="358"/>
    </location>
</feature>
<feature type="domain" description="ABC transporter" evidence="3">
    <location>
        <begin position="14"/>
        <end position="67"/>
    </location>
</feature>
<name>A0A1V9YI79_9STRA</name>
<reference evidence="4 5" key="1">
    <citation type="journal article" date="2014" name="Genome Biol. Evol.">
        <title>The secreted proteins of Achlya hypogyna and Thraustotheca clavata identify the ancestral oomycete secretome and reveal gene acquisitions by horizontal gene transfer.</title>
        <authorList>
            <person name="Misner I."/>
            <person name="Blouin N."/>
            <person name="Leonard G."/>
            <person name="Richards T.A."/>
            <person name="Lane C.E."/>
        </authorList>
    </citation>
    <scope>NUCLEOTIDE SEQUENCE [LARGE SCALE GENOMIC DNA]</scope>
    <source>
        <strain evidence="4 5">ATCC 34112</strain>
    </source>
</reference>
<dbReference type="Pfam" id="PF00005">
    <property type="entry name" value="ABC_tran"/>
    <property type="match status" value="2"/>
</dbReference>
<dbReference type="OrthoDB" id="2110130at2759"/>
<evidence type="ECO:0000259" key="3">
    <source>
        <dbReference type="Pfam" id="PF00005"/>
    </source>
</evidence>
<dbReference type="InterPro" id="IPR003439">
    <property type="entry name" value="ABC_transporter-like_ATP-bd"/>
</dbReference>
<proteinExistence type="predicted"/>
<feature type="non-terminal residue" evidence="4">
    <location>
        <position position="1"/>
    </location>
</feature>
<dbReference type="Gene3D" id="3.40.50.300">
    <property type="entry name" value="P-loop containing nucleotide triphosphate hydrolases"/>
    <property type="match status" value="2"/>
</dbReference>
<dbReference type="PANTHER" id="PTHR19211:SF14">
    <property type="entry name" value="ATP-BINDING CASSETTE SUB-FAMILY F MEMBER 1"/>
    <property type="match status" value="1"/>
</dbReference>
<feature type="non-terminal residue" evidence="4">
    <location>
        <position position="385"/>
    </location>
</feature>
<comment type="caution">
    <text evidence="4">The sequence shown here is derived from an EMBL/GenBank/DDBJ whole genome shotgun (WGS) entry which is preliminary data.</text>
</comment>
<gene>
    <name evidence="4" type="ORF">THRCLA_10696</name>
</gene>
<dbReference type="GO" id="GO:0005524">
    <property type="term" value="F:ATP binding"/>
    <property type="evidence" value="ECO:0007669"/>
    <property type="project" value="InterPro"/>
</dbReference>
<dbReference type="InterPro" id="IPR050611">
    <property type="entry name" value="ABCF"/>
</dbReference>
<protein>
    <recommendedName>
        <fullName evidence="3">ABC transporter domain-containing protein</fullName>
    </recommendedName>
</protein>
<feature type="coiled-coil region" evidence="2">
    <location>
        <begin position="137"/>
        <end position="168"/>
    </location>
</feature>
<keyword evidence="1" id="KW-0677">Repeat</keyword>
<dbReference type="SUPFAM" id="SSF52540">
    <property type="entry name" value="P-loop containing nucleoside triphosphate hydrolases"/>
    <property type="match status" value="2"/>
</dbReference>
<organism evidence="4 5">
    <name type="scientific">Thraustotheca clavata</name>
    <dbReference type="NCBI Taxonomy" id="74557"/>
    <lineage>
        <taxon>Eukaryota</taxon>
        <taxon>Sar</taxon>
        <taxon>Stramenopiles</taxon>
        <taxon>Oomycota</taxon>
        <taxon>Saprolegniomycetes</taxon>
        <taxon>Saprolegniales</taxon>
        <taxon>Achlyaceae</taxon>
        <taxon>Thraustotheca</taxon>
    </lineage>
</organism>
<keyword evidence="5" id="KW-1185">Reference proteome</keyword>
<sequence>LLDALYSDLDLSSEAKAREILVGIGLKTQEQQDQPFAQLSGGWKMRVFLGQIQFIRPHLLLLDEPTNHLDLPRINWLSHFINEQLGDMTIVTVSHDRSFLNVVTDSIIVFKTNLTLGYFQGDYDTFMATVSEKELFNSRLKEKIQDKKERLEAQIVKMKQLAQKYGDNKRYAAISSKKKKLENVGNEKNANGHRFKLTRDGARTGAEDLLIDLHEPESWSLPQPLEIHATTSLLTVEKLNFGYNGPMLKNITFNVHPGERVVLLGCNGTGKSTLIELLQGRLTPQWGIVKLAPLARMGALTQNFVEQLKDESKTPLQLLDAKTEDIGRRHLARFGLGGDFVSDSPCYTLSGGQAIRLARITRIMYAIRSYYAKSSHLHFLYEVSN</sequence>
<evidence type="ECO:0000256" key="1">
    <source>
        <dbReference type="ARBA" id="ARBA00022737"/>
    </source>
</evidence>
<evidence type="ECO:0000313" key="5">
    <source>
        <dbReference type="Proteomes" id="UP000243217"/>
    </source>
</evidence>
<keyword evidence="2" id="KW-0175">Coiled coil</keyword>
<dbReference type="PANTHER" id="PTHR19211">
    <property type="entry name" value="ATP-BINDING TRANSPORT PROTEIN-RELATED"/>
    <property type="match status" value="1"/>
</dbReference>
<dbReference type="Proteomes" id="UP000243217">
    <property type="component" value="Unassembled WGS sequence"/>
</dbReference>
<dbReference type="STRING" id="74557.A0A1V9YI79"/>
<dbReference type="InterPro" id="IPR027417">
    <property type="entry name" value="P-loop_NTPase"/>
</dbReference>
<dbReference type="EMBL" id="JNBS01003754">
    <property type="protein sequence ID" value="OQR85435.1"/>
    <property type="molecule type" value="Genomic_DNA"/>
</dbReference>
<accession>A0A1V9YI79</accession>
<evidence type="ECO:0000256" key="2">
    <source>
        <dbReference type="SAM" id="Coils"/>
    </source>
</evidence>